<dbReference type="RefSeq" id="WP_037904547.1">
    <property type="nucleotide sequence ID" value="NZ_JEMU01000001.1"/>
</dbReference>
<dbReference type="AlphaFoldDB" id="A0A061SXG5"/>
<evidence type="ECO:0000313" key="1">
    <source>
        <dbReference type="EMBL" id="KAJ04943.1"/>
    </source>
</evidence>
<reference evidence="1 2" key="1">
    <citation type="journal article" date="2014" name="Genome Announc.">
        <title>Draft Genome Sequences of Two Isolates of the Roseobacter Group, Sulfitobacter sp. Strains 3SOLIMAR09 and 1FIGIMAR09, from Harbors of Mallorca Island (Mediterranean Sea).</title>
        <authorList>
            <person name="Mas-Llado M."/>
            <person name="Pina-Villalonga J.M."/>
            <person name="Brunet-Galmes I."/>
            <person name="Nogales B."/>
            <person name="Bosch R."/>
        </authorList>
    </citation>
    <scope>NUCLEOTIDE SEQUENCE [LARGE SCALE GENOMIC DNA]</scope>
    <source>
        <strain evidence="1 2">1FIGIMAR09</strain>
    </source>
</reference>
<dbReference type="eggNOG" id="ENOG502Z8KV">
    <property type="taxonomic scope" value="Bacteria"/>
</dbReference>
<dbReference type="EMBL" id="JEMU01000001">
    <property type="protein sequence ID" value="KAJ04943.1"/>
    <property type="molecule type" value="Genomic_DNA"/>
</dbReference>
<evidence type="ECO:0000313" key="2">
    <source>
        <dbReference type="Proteomes" id="UP000027337"/>
    </source>
</evidence>
<comment type="caution">
    <text evidence="1">The sequence shown here is derived from an EMBL/GenBank/DDBJ whole genome shotgun (WGS) entry which is preliminary data.</text>
</comment>
<gene>
    <name evidence="1" type="ORF">PM02_01675</name>
</gene>
<accession>A0A061SXG5</accession>
<organism evidence="1 2">
    <name type="scientific">Sulfitobacter mediterraneus</name>
    <dbReference type="NCBI Taxonomy" id="83219"/>
    <lineage>
        <taxon>Bacteria</taxon>
        <taxon>Pseudomonadati</taxon>
        <taxon>Pseudomonadota</taxon>
        <taxon>Alphaproteobacteria</taxon>
        <taxon>Rhodobacterales</taxon>
        <taxon>Roseobacteraceae</taxon>
        <taxon>Sulfitobacter</taxon>
    </lineage>
</organism>
<dbReference type="STRING" id="83219.PM02_01675"/>
<dbReference type="Proteomes" id="UP000027337">
    <property type="component" value="Unassembled WGS sequence"/>
</dbReference>
<keyword evidence="2" id="KW-1185">Reference proteome</keyword>
<proteinExistence type="predicted"/>
<sequence>MKSLNDILQKHAIPLLGLFDKSRVGAGRGKSRRQEDAMDPIVPLAPLVKRDTLRIACPDPTAEDTLRDRHIRQAQTLVRQERWAELSQTIKDADMRREMTPGAMPVADLMAYGARADVVAAAEHALMDGKPAKGAPLLAGIEALEHVLAENKGDHIIGSIVAQAHMDIGWAWRGTGWDADVPEMNASAFAAHFDRATDIISDFNIQIHQSALLAGTACALLGGTAPGRLPVSDRYEKLIDLNPANPRVMRAMGNHLLPRWYGSYEELELEARRTASRTTDTWGAGAYTWVYFDAIFNDEGACANLDLPFFIEGLHDILERRPDPYTANLLAAYCANAIGQAISGNDDVDQIRSQIADCAHWIVRRHLTELHPMIWAHAARGFDNNLRIRSATRFAEAGREDAVRIITKLFQREIAAGKRIVFTDTGPIARAG</sequence>
<protein>
    <submittedName>
        <fullName evidence="1">Uncharacterized protein</fullName>
    </submittedName>
</protein>
<name>A0A061SXG5_9RHOB</name>